<evidence type="ECO:0000313" key="8">
    <source>
        <dbReference type="Proteomes" id="UP000669179"/>
    </source>
</evidence>
<name>A0A939PAW3_9ACTN</name>
<dbReference type="AlphaFoldDB" id="A0A939PAW3"/>
<dbReference type="Proteomes" id="UP000669179">
    <property type="component" value="Unassembled WGS sequence"/>
</dbReference>
<evidence type="ECO:0000259" key="6">
    <source>
        <dbReference type="Pfam" id="PF10502"/>
    </source>
</evidence>
<evidence type="ECO:0000256" key="3">
    <source>
        <dbReference type="ARBA" id="ARBA00022670"/>
    </source>
</evidence>
<dbReference type="GO" id="GO:0006465">
    <property type="term" value="P:signal peptide processing"/>
    <property type="evidence" value="ECO:0007669"/>
    <property type="project" value="InterPro"/>
</dbReference>
<feature type="active site" evidence="5">
    <location>
        <position position="81"/>
    </location>
</feature>
<dbReference type="GO" id="GO:0004252">
    <property type="term" value="F:serine-type endopeptidase activity"/>
    <property type="evidence" value="ECO:0007669"/>
    <property type="project" value="InterPro"/>
</dbReference>
<dbReference type="PANTHER" id="PTHR43390:SF1">
    <property type="entry name" value="CHLOROPLAST PROCESSING PEPTIDASE"/>
    <property type="match status" value="1"/>
</dbReference>
<dbReference type="PANTHER" id="PTHR43390">
    <property type="entry name" value="SIGNAL PEPTIDASE I"/>
    <property type="match status" value="1"/>
</dbReference>
<gene>
    <name evidence="7" type="ORF">J4573_02295</name>
</gene>
<dbReference type="Pfam" id="PF10502">
    <property type="entry name" value="Peptidase_S26"/>
    <property type="match status" value="2"/>
</dbReference>
<keyword evidence="8" id="KW-1185">Reference proteome</keyword>
<dbReference type="PRINTS" id="PR00727">
    <property type="entry name" value="LEADERPTASE"/>
</dbReference>
<dbReference type="GO" id="GO:0005886">
    <property type="term" value="C:plasma membrane"/>
    <property type="evidence" value="ECO:0007669"/>
    <property type="project" value="UniProtKB-SubCell"/>
</dbReference>
<dbReference type="InterPro" id="IPR019533">
    <property type="entry name" value="Peptidase_S26"/>
</dbReference>
<dbReference type="PROSITE" id="PS00501">
    <property type="entry name" value="SPASE_I_1"/>
    <property type="match status" value="1"/>
</dbReference>
<dbReference type="InterPro" id="IPR000223">
    <property type="entry name" value="Pept_S26A_signal_pept_1"/>
</dbReference>
<feature type="domain" description="Peptidase S26" evidence="6">
    <location>
        <begin position="9"/>
        <end position="92"/>
    </location>
</feature>
<reference evidence="7" key="1">
    <citation type="submission" date="2021-03" db="EMBL/GenBank/DDBJ databases">
        <authorList>
            <person name="Kanchanasin P."/>
            <person name="Saeng-In P."/>
            <person name="Phongsopitanun W."/>
            <person name="Yuki M."/>
            <person name="Kudo T."/>
            <person name="Ohkuma M."/>
            <person name="Tanasupawat S."/>
        </authorList>
    </citation>
    <scope>NUCLEOTIDE SEQUENCE</scope>
    <source>
        <strain evidence="7">GKU 128</strain>
    </source>
</reference>
<proteinExistence type="inferred from homology"/>
<dbReference type="SUPFAM" id="SSF51306">
    <property type="entry name" value="LexA/Signal peptidase"/>
    <property type="match status" value="1"/>
</dbReference>
<dbReference type="CDD" id="cd06530">
    <property type="entry name" value="S26_SPase_I"/>
    <property type="match status" value="1"/>
</dbReference>
<dbReference type="Gene3D" id="2.10.109.10">
    <property type="entry name" value="Umud Fragment, subunit A"/>
    <property type="match status" value="1"/>
</dbReference>
<dbReference type="EMBL" id="JAGEOJ010000001">
    <property type="protein sequence ID" value="MBO2445909.1"/>
    <property type="molecule type" value="Genomic_DNA"/>
</dbReference>
<evidence type="ECO:0000313" key="7">
    <source>
        <dbReference type="EMBL" id="MBO2445909.1"/>
    </source>
</evidence>
<keyword evidence="3" id="KW-0645">Protease</keyword>
<evidence type="ECO:0000256" key="5">
    <source>
        <dbReference type="PIRSR" id="PIRSR600223-1"/>
    </source>
</evidence>
<sequence>MIWAVGAMVLVAGVGTALTVLRRRFLSVLVEGSSMEPTLHAGQRVLVRRAEVAELRRGQVVVVAHPPDGPPRADAPPWLIKRVAALPGDPVPREAVPALRHVMEPRVPAGRLVLLGDNRAASFDSRRVGYFSSNTLLGRVVRPSV</sequence>
<keyword evidence="4" id="KW-0378">Hydrolase</keyword>
<dbReference type="RefSeq" id="WP_208253489.1">
    <property type="nucleotide sequence ID" value="NZ_JAGEOJ010000001.1"/>
</dbReference>
<dbReference type="InterPro" id="IPR019756">
    <property type="entry name" value="Pept_S26A_signal_pept_1_Ser-AS"/>
</dbReference>
<comment type="subcellular location">
    <subcellularLocation>
        <location evidence="1">Cell membrane</location>
        <topology evidence="1">Single-pass type II membrane protein</topology>
    </subcellularLocation>
</comment>
<evidence type="ECO:0000256" key="2">
    <source>
        <dbReference type="ARBA" id="ARBA00009370"/>
    </source>
</evidence>
<comment type="similarity">
    <text evidence="2">Belongs to the peptidase S26 family.</text>
</comment>
<accession>A0A939PAW3</accession>
<organism evidence="7 8">
    <name type="scientific">Actinomadura barringtoniae</name>
    <dbReference type="NCBI Taxonomy" id="1427535"/>
    <lineage>
        <taxon>Bacteria</taxon>
        <taxon>Bacillati</taxon>
        <taxon>Actinomycetota</taxon>
        <taxon>Actinomycetes</taxon>
        <taxon>Streptosporangiales</taxon>
        <taxon>Thermomonosporaceae</taxon>
        <taxon>Actinomadura</taxon>
    </lineage>
</organism>
<dbReference type="InterPro" id="IPR036286">
    <property type="entry name" value="LexA/Signal_pep-like_sf"/>
</dbReference>
<feature type="domain" description="Peptidase S26" evidence="6">
    <location>
        <begin position="105"/>
        <end position="141"/>
    </location>
</feature>
<protein>
    <recommendedName>
        <fullName evidence="6">Peptidase S26 domain-containing protein</fullName>
    </recommendedName>
</protein>
<comment type="caution">
    <text evidence="7">The sequence shown here is derived from an EMBL/GenBank/DDBJ whole genome shotgun (WGS) entry which is preliminary data.</text>
</comment>
<feature type="active site" evidence="5">
    <location>
        <position position="34"/>
    </location>
</feature>
<evidence type="ECO:0000256" key="1">
    <source>
        <dbReference type="ARBA" id="ARBA00004401"/>
    </source>
</evidence>
<evidence type="ECO:0000256" key="4">
    <source>
        <dbReference type="ARBA" id="ARBA00022801"/>
    </source>
</evidence>